<proteinExistence type="predicted"/>
<dbReference type="EMBL" id="KV428087">
    <property type="protein sequence ID" value="KZT37284.1"/>
    <property type="molecule type" value="Genomic_DNA"/>
</dbReference>
<accession>A0A166CBK0</accession>
<organism evidence="1 2">
    <name type="scientific">Sistotremastrum suecicum HHB10207 ss-3</name>
    <dbReference type="NCBI Taxonomy" id="1314776"/>
    <lineage>
        <taxon>Eukaryota</taxon>
        <taxon>Fungi</taxon>
        <taxon>Dikarya</taxon>
        <taxon>Basidiomycota</taxon>
        <taxon>Agaricomycotina</taxon>
        <taxon>Agaricomycetes</taxon>
        <taxon>Sistotremastrales</taxon>
        <taxon>Sistotremastraceae</taxon>
        <taxon>Sistotremastrum</taxon>
    </lineage>
</organism>
<sequence>MTGHQDTLVIEMDSSLRTPGTGVKGVVRIHPDQASRHELSVVHVELLAVATGVEMKQMENGTHTTPVMREILLDYKEALWDSKAPPMYGHIVQAGFIRCPFAFHFPTHPLPPSYQSIAVSMSAAVRYFVRVTGRLKGWKLSGITHPHIRVVQAFPFVPFDDLPPRAPLEYMPVARHATEIPVRKGIMGGYGNVEAEVFLPAVECFPLFTDIPITVHVKCFSKEMPHFHGSNSSHFTFPLPPSTPNAVELDLIRTCHYDISEHSSNLGSVGGFGKMHPATNGPASHIKTDIGPPTWLQHHGLKHEGRWWQEVTFRSNIVFRCSPTFGIPKLRITYHLELKIPFHGMGNDVHLTIPLDGISSGIYRKAPLEPSTKTLDLHQAYWVLGDIKDIRDAV</sequence>
<evidence type="ECO:0000313" key="2">
    <source>
        <dbReference type="Proteomes" id="UP000076798"/>
    </source>
</evidence>
<dbReference type="AlphaFoldDB" id="A0A166CBK0"/>
<keyword evidence="2" id="KW-1185">Reference proteome</keyword>
<dbReference type="Gene3D" id="2.60.40.640">
    <property type="match status" value="1"/>
</dbReference>
<dbReference type="OrthoDB" id="2742096at2759"/>
<protein>
    <recommendedName>
        <fullName evidence="3">Arrestin-like N-terminal domain-containing protein</fullName>
    </recommendedName>
</protein>
<dbReference type="Proteomes" id="UP000076798">
    <property type="component" value="Unassembled WGS sequence"/>
</dbReference>
<evidence type="ECO:0008006" key="3">
    <source>
        <dbReference type="Google" id="ProtNLM"/>
    </source>
</evidence>
<name>A0A166CBK0_9AGAM</name>
<gene>
    <name evidence="1" type="ORF">SISSUDRAFT_1129766</name>
</gene>
<reference evidence="1 2" key="1">
    <citation type="journal article" date="2016" name="Mol. Biol. Evol.">
        <title>Comparative Genomics of Early-Diverging Mushroom-Forming Fungi Provides Insights into the Origins of Lignocellulose Decay Capabilities.</title>
        <authorList>
            <person name="Nagy L.G."/>
            <person name="Riley R."/>
            <person name="Tritt A."/>
            <person name="Adam C."/>
            <person name="Daum C."/>
            <person name="Floudas D."/>
            <person name="Sun H."/>
            <person name="Yadav J.S."/>
            <person name="Pangilinan J."/>
            <person name="Larsson K.H."/>
            <person name="Matsuura K."/>
            <person name="Barry K."/>
            <person name="Labutti K."/>
            <person name="Kuo R."/>
            <person name="Ohm R.A."/>
            <person name="Bhattacharya S.S."/>
            <person name="Shirouzu T."/>
            <person name="Yoshinaga Y."/>
            <person name="Martin F.M."/>
            <person name="Grigoriev I.V."/>
            <person name="Hibbett D.S."/>
        </authorList>
    </citation>
    <scope>NUCLEOTIDE SEQUENCE [LARGE SCALE GENOMIC DNA]</scope>
    <source>
        <strain evidence="1 2">HHB10207 ss-3</strain>
    </source>
</reference>
<evidence type="ECO:0000313" key="1">
    <source>
        <dbReference type="EMBL" id="KZT37284.1"/>
    </source>
</evidence>
<dbReference type="InterPro" id="IPR014752">
    <property type="entry name" value="Arrestin-like_C"/>
</dbReference>